<protein>
    <recommendedName>
        <fullName evidence="2">CCHC-type domain-containing protein</fullName>
    </recommendedName>
</protein>
<dbReference type="PANTHER" id="PTHR19303">
    <property type="entry name" value="TRANSPOSON"/>
    <property type="match status" value="1"/>
</dbReference>
<dbReference type="InterPro" id="IPR001878">
    <property type="entry name" value="Znf_CCHC"/>
</dbReference>
<name>N1S6M1_FUSC4</name>
<dbReference type="GO" id="GO:0008270">
    <property type="term" value="F:zinc ion binding"/>
    <property type="evidence" value="ECO:0007669"/>
    <property type="project" value="UniProtKB-KW"/>
</dbReference>
<dbReference type="AlphaFoldDB" id="N1S6M1"/>
<dbReference type="SUPFAM" id="SSF57756">
    <property type="entry name" value="Retrovirus zinc finger-like domains"/>
    <property type="match status" value="1"/>
</dbReference>
<evidence type="ECO:0000256" key="1">
    <source>
        <dbReference type="PROSITE-ProRule" id="PRU00047"/>
    </source>
</evidence>
<dbReference type="InterPro" id="IPR036875">
    <property type="entry name" value="Znf_CCHC_sf"/>
</dbReference>
<dbReference type="PANTHER" id="PTHR19303:SF62">
    <property type="entry name" value="HTH CENPB-TYPE DOMAIN-CONTAINING PROTEIN-RELATED"/>
    <property type="match status" value="1"/>
</dbReference>
<dbReference type="GO" id="GO:0003677">
    <property type="term" value="F:DNA binding"/>
    <property type="evidence" value="ECO:0007669"/>
    <property type="project" value="TreeGrafter"/>
</dbReference>
<reference evidence="4" key="2">
    <citation type="journal article" date="2014" name="PLoS ONE">
        <title>Genome and Transcriptome Analysis of the Fungal Pathogen Fusarium oxysporum f. sp. cubense Causing Banana Vascular Wilt Disease.</title>
        <authorList>
            <person name="Guo L."/>
            <person name="Han L."/>
            <person name="Yang L."/>
            <person name="Zeng H."/>
            <person name="Fan D."/>
            <person name="Zhu Y."/>
            <person name="Feng Y."/>
            <person name="Wang G."/>
            <person name="Peng C."/>
            <person name="Jiang X."/>
            <person name="Zhou D."/>
            <person name="Ni P."/>
            <person name="Liang C."/>
            <person name="Liu L."/>
            <person name="Wang J."/>
            <person name="Mao C."/>
            <person name="Fang X."/>
            <person name="Peng M."/>
            <person name="Huang J."/>
        </authorList>
    </citation>
    <scope>NUCLEOTIDE SEQUENCE [LARGE SCALE GENOMIC DNA]</scope>
    <source>
        <strain evidence="4">race 4</strain>
    </source>
</reference>
<dbReference type="Proteomes" id="UP000016929">
    <property type="component" value="Unassembled WGS sequence"/>
</dbReference>
<dbReference type="GO" id="GO:0005634">
    <property type="term" value="C:nucleus"/>
    <property type="evidence" value="ECO:0007669"/>
    <property type="project" value="TreeGrafter"/>
</dbReference>
<dbReference type="InterPro" id="IPR050863">
    <property type="entry name" value="CenT-Element_Derived"/>
</dbReference>
<proteinExistence type="predicted"/>
<evidence type="ECO:0000259" key="2">
    <source>
        <dbReference type="PROSITE" id="PS50158"/>
    </source>
</evidence>
<keyword evidence="1" id="KW-0862">Zinc</keyword>
<dbReference type="OrthoDB" id="5396311at2759"/>
<keyword evidence="1" id="KW-0479">Metal-binding</keyword>
<keyword evidence="1" id="KW-0863">Zinc-finger</keyword>
<dbReference type="HOGENOM" id="CLU_013929_4_1_1"/>
<evidence type="ECO:0000313" key="4">
    <source>
        <dbReference type="Proteomes" id="UP000016929"/>
    </source>
</evidence>
<gene>
    <name evidence="3" type="ORF">FOC4_g10000808</name>
</gene>
<dbReference type="InterPro" id="IPR004875">
    <property type="entry name" value="DDE_SF_endonuclease_dom"/>
</dbReference>
<dbReference type="PROSITE" id="PS50158">
    <property type="entry name" value="ZF_CCHC"/>
    <property type="match status" value="1"/>
</dbReference>
<accession>N1S6M1</accession>
<evidence type="ECO:0000313" key="3">
    <source>
        <dbReference type="EMBL" id="EMT73749.1"/>
    </source>
</evidence>
<keyword evidence="4" id="KW-1185">Reference proteome</keyword>
<dbReference type="EMBL" id="KB726225">
    <property type="protein sequence ID" value="EMT73749.1"/>
    <property type="molecule type" value="Genomic_DNA"/>
</dbReference>
<dbReference type="Pfam" id="PF03184">
    <property type="entry name" value="DDE_1"/>
    <property type="match status" value="1"/>
</dbReference>
<feature type="domain" description="CCHC-type" evidence="2">
    <location>
        <begin position="390"/>
        <end position="405"/>
    </location>
</feature>
<sequence length="418" mass="46564">MANRLLAERDASPNTIAKYGIRSDDIWNFDETGFMMGMISSGKVITSSERYGNPKSVQPGNREWVTAIQAINAEGRAIDPYLVVAGQYHLANWYQESNLPGTWAITTTPNGWTDNETGLDWLKHFNRCTTIRSVGAYRLLILDGHESHQSVDFQLYCEVNNIITLCMPPHSSHLLQPLDVGCFGPLKKAYGREIERLIRRSITHISKTEFFPAFYAAFRLTITESNIKGGFRGAGLAPFDPEVVISKLDVQLRTPTPVEEVAQQAQAWTSKTPNTVLEAGSQSKYLSDRIRRHHSSSPESILEALQSLTKAVTRNIQKTALLEAENRELREANDMLSRRRRAKKTRLQNRGSLLIQEGQDLIDQMDVSMQVLAESSRSGGRGRSVGPGVRRCGVCGKTGHNARTCQVVPEVSGEGYSE</sequence>
<organism evidence="3 4">
    <name type="scientific">Fusarium oxysporum f. sp. cubense (strain race 4)</name>
    <name type="common">Panama disease fungus</name>
    <dbReference type="NCBI Taxonomy" id="2502994"/>
    <lineage>
        <taxon>Eukaryota</taxon>
        <taxon>Fungi</taxon>
        <taxon>Dikarya</taxon>
        <taxon>Ascomycota</taxon>
        <taxon>Pezizomycotina</taxon>
        <taxon>Sordariomycetes</taxon>
        <taxon>Hypocreomycetidae</taxon>
        <taxon>Hypocreales</taxon>
        <taxon>Nectriaceae</taxon>
        <taxon>Fusarium</taxon>
        <taxon>Fusarium oxysporum species complex</taxon>
    </lineage>
</organism>
<reference evidence="4" key="1">
    <citation type="submission" date="2012-09" db="EMBL/GenBank/DDBJ databases">
        <title>Genome sequencing and comparative transcriptomics of race 1 and race 4 of banana pathogen: Fusarium oxysporum f. sp. cubense.</title>
        <authorList>
            <person name="Fang X."/>
            <person name="Huang J."/>
        </authorList>
    </citation>
    <scope>NUCLEOTIDE SEQUENCE [LARGE SCALE GENOMIC DNA]</scope>
    <source>
        <strain evidence="4">race 4</strain>
    </source>
</reference>